<accession>A0AAN6RGY7</accession>
<dbReference type="InterPro" id="IPR008030">
    <property type="entry name" value="NmrA-like"/>
</dbReference>
<gene>
    <name evidence="5" type="ORF">GRF29_77g317165</name>
</gene>
<dbReference type="GO" id="GO:0016491">
    <property type="term" value="F:oxidoreductase activity"/>
    <property type="evidence" value="ECO:0007669"/>
    <property type="project" value="UniProtKB-KW"/>
</dbReference>
<feature type="transmembrane region" description="Helical" evidence="3">
    <location>
        <begin position="6"/>
        <end position="25"/>
    </location>
</feature>
<proteinExistence type="predicted"/>
<keyword evidence="3" id="KW-0472">Membrane</keyword>
<dbReference type="Gene3D" id="3.90.25.10">
    <property type="entry name" value="UDP-galactose 4-epimerase, domain 1"/>
    <property type="match status" value="1"/>
</dbReference>
<evidence type="ECO:0000256" key="2">
    <source>
        <dbReference type="ARBA" id="ARBA00023002"/>
    </source>
</evidence>
<evidence type="ECO:0000256" key="1">
    <source>
        <dbReference type="ARBA" id="ARBA00022857"/>
    </source>
</evidence>
<dbReference type="EMBL" id="WVTA01000007">
    <property type="protein sequence ID" value="KAK3208310.1"/>
    <property type="molecule type" value="Genomic_DNA"/>
</dbReference>
<dbReference type="InterPro" id="IPR036291">
    <property type="entry name" value="NAD(P)-bd_dom_sf"/>
</dbReference>
<dbReference type="InterPro" id="IPR051609">
    <property type="entry name" value="NmrA/Isoflavone_reductase-like"/>
</dbReference>
<dbReference type="PANTHER" id="PTHR47706:SF11">
    <property type="entry name" value="ISOFLAVONE REDUCTASE FAMILY PROTEIN (AFU_ORTHOLOGUE AFUA_1G12510)"/>
    <property type="match status" value="1"/>
</dbReference>
<keyword evidence="3" id="KW-0812">Transmembrane</keyword>
<evidence type="ECO:0000259" key="4">
    <source>
        <dbReference type="Pfam" id="PF05368"/>
    </source>
</evidence>
<evidence type="ECO:0000313" key="6">
    <source>
        <dbReference type="Proteomes" id="UP001280581"/>
    </source>
</evidence>
<name>A0AAN6RGY7_9PLEO</name>
<organism evidence="5 6">
    <name type="scientific">Pseudopithomyces chartarum</name>
    <dbReference type="NCBI Taxonomy" id="1892770"/>
    <lineage>
        <taxon>Eukaryota</taxon>
        <taxon>Fungi</taxon>
        <taxon>Dikarya</taxon>
        <taxon>Ascomycota</taxon>
        <taxon>Pezizomycotina</taxon>
        <taxon>Dothideomycetes</taxon>
        <taxon>Pleosporomycetidae</taxon>
        <taxon>Pleosporales</taxon>
        <taxon>Massarineae</taxon>
        <taxon>Didymosphaeriaceae</taxon>
        <taxon>Pseudopithomyces</taxon>
    </lineage>
</organism>
<keyword evidence="1" id="KW-0521">NADP</keyword>
<dbReference type="SUPFAM" id="SSF51735">
    <property type="entry name" value="NAD(P)-binding Rossmann-fold domains"/>
    <property type="match status" value="1"/>
</dbReference>
<sequence length="312" mass="34808">MSVPSILLIGAGGYLGGPVTVALLANRSRFNRIAILTEESKKQKFAEQEAKGFELIIGAFDSPGFDVVVSMLGNHAMKYQPAIIDAAMTAGVTEFYPSEFGSDIGQGDYLTNRYWRDKHITRQHLRDVARKNPGFNYTFLVTGGFMEFALHPLFGIDIEKHTFTFYGSPEKQEALTAVDDVAKYLVESVFLPKSPSQERTIRIPGGSYAWKDIIATLERVQGVNYACTYHPRQDAIDAQKAYAEKGDVDGELAFSLKALMGDINTVSVPEPWDNDKFSFKPATFEETVRKFFEDLKRGEDKLARNFPVSSQS</sequence>
<feature type="domain" description="NmrA-like" evidence="4">
    <location>
        <begin position="6"/>
        <end position="235"/>
    </location>
</feature>
<dbReference type="Proteomes" id="UP001280581">
    <property type="component" value="Unassembled WGS sequence"/>
</dbReference>
<dbReference type="AlphaFoldDB" id="A0AAN6RGY7"/>
<reference evidence="5 6" key="1">
    <citation type="submission" date="2021-02" db="EMBL/GenBank/DDBJ databases">
        <title>Genome assembly of Pseudopithomyces chartarum.</title>
        <authorList>
            <person name="Jauregui R."/>
            <person name="Singh J."/>
            <person name="Voisey C."/>
        </authorList>
    </citation>
    <scope>NUCLEOTIDE SEQUENCE [LARGE SCALE GENOMIC DNA]</scope>
    <source>
        <strain evidence="5 6">AGR01</strain>
    </source>
</reference>
<comment type="caution">
    <text evidence="5">The sequence shown here is derived from an EMBL/GenBank/DDBJ whole genome shotgun (WGS) entry which is preliminary data.</text>
</comment>
<protein>
    <recommendedName>
        <fullName evidence="4">NmrA-like domain-containing protein</fullName>
    </recommendedName>
</protein>
<dbReference type="Gene3D" id="3.40.50.720">
    <property type="entry name" value="NAD(P)-binding Rossmann-like Domain"/>
    <property type="match status" value="1"/>
</dbReference>
<keyword evidence="2" id="KW-0560">Oxidoreductase</keyword>
<dbReference type="Pfam" id="PF05368">
    <property type="entry name" value="NmrA"/>
    <property type="match status" value="1"/>
</dbReference>
<dbReference type="PANTHER" id="PTHR47706">
    <property type="entry name" value="NMRA-LIKE FAMILY PROTEIN"/>
    <property type="match status" value="1"/>
</dbReference>
<keyword evidence="6" id="KW-1185">Reference proteome</keyword>
<evidence type="ECO:0000313" key="5">
    <source>
        <dbReference type="EMBL" id="KAK3208310.1"/>
    </source>
</evidence>
<evidence type="ECO:0000256" key="3">
    <source>
        <dbReference type="SAM" id="Phobius"/>
    </source>
</evidence>
<keyword evidence="3" id="KW-1133">Transmembrane helix</keyword>